<accession>A0A6S6U706</accession>
<dbReference type="PROSITE" id="PS51257">
    <property type="entry name" value="PROKAR_LIPOPROTEIN"/>
    <property type="match status" value="1"/>
</dbReference>
<dbReference type="AlphaFoldDB" id="A0A6S6U706"/>
<reference evidence="3" key="1">
    <citation type="submission" date="2020-01" db="EMBL/GenBank/DDBJ databases">
        <authorList>
            <person name="Meier V. D."/>
            <person name="Meier V D."/>
        </authorList>
    </citation>
    <scope>NUCLEOTIDE SEQUENCE</scope>
    <source>
        <strain evidence="3">HLG_WM_MAG_09</strain>
    </source>
</reference>
<dbReference type="SUPFAM" id="SSF48452">
    <property type="entry name" value="TPR-like"/>
    <property type="match status" value="1"/>
</dbReference>
<keyword evidence="1" id="KW-0802">TPR repeat</keyword>
<evidence type="ECO:0000256" key="1">
    <source>
        <dbReference type="PROSITE-ProRule" id="PRU00339"/>
    </source>
</evidence>
<name>A0A6S6U706_9GAMM</name>
<protein>
    <submittedName>
        <fullName evidence="3">Uncharacterized protein</fullName>
    </submittedName>
</protein>
<dbReference type="EMBL" id="CACVAT010000566">
    <property type="protein sequence ID" value="CAA6830155.1"/>
    <property type="molecule type" value="Genomic_DNA"/>
</dbReference>
<dbReference type="SMART" id="SM00028">
    <property type="entry name" value="TPR"/>
    <property type="match status" value="2"/>
</dbReference>
<evidence type="ECO:0000256" key="2">
    <source>
        <dbReference type="SAM" id="MobiDB-lite"/>
    </source>
</evidence>
<dbReference type="Gene3D" id="1.25.40.10">
    <property type="entry name" value="Tetratricopeptide repeat domain"/>
    <property type="match status" value="1"/>
</dbReference>
<evidence type="ECO:0000313" key="3">
    <source>
        <dbReference type="EMBL" id="CAA6830155.1"/>
    </source>
</evidence>
<dbReference type="PROSITE" id="PS50005">
    <property type="entry name" value="TPR"/>
    <property type="match status" value="1"/>
</dbReference>
<gene>
    <name evidence="3" type="ORF">HELGO_WM24212</name>
</gene>
<feature type="region of interest" description="Disordered" evidence="2">
    <location>
        <begin position="99"/>
        <end position="134"/>
    </location>
</feature>
<dbReference type="Pfam" id="PF13432">
    <property type="entry name" value="TPR_16"/>
    <property type="match status" value="1"/>
</dbReference>
<dbReference type="InterPro" id="IPR011990">
    <property type="entry name" value="TPR-like_helical_dom_sf"/>
</dbReference>
<organism evidence="3">
    <name type="scientific">uncultured Thiotrichaceae bacterium</name>
    <dbReference type="NCBI Taxonomy" id="298394"/>
    <lineage>
        <taxon>Bacteria</taxon>
        <taxon>Pseudomonadati</taxon>
        <taxon>Pseudomonadota</taxon>
        <taxon>Gammaproteobacteria</taxon>
        <taxon>Thiotrichales</taxon>
        <taxon>Thiotrichaceae</taxon>
        <taxon>environmental samples</taxon>
    </lineage>
</organism>
<sequence length="291" mass="31459">MKITVNYFRYSIPALAISGGLVLSGCAPIPQAYPAAVQPRTVQQTNNVPQAAPLLPRQQSVPQQAPSVQRYAARSVQQPAAKVTAVPPMLQPAQRQQQAKPVAAYRPTQQSRQVSTVTTRKPVSRNTVSSWTPVEKRVPPKAKVVKKKVIKQAPVPPGVTPRTQQRVVAPVQKKPEQTVEVLDMSTAITTPVAEKVVPTPPVAPTYNSNPAVTILTKQANNQLVAGKTDRAASTLERALRIAPDNAMLWLRLAEVNEQQGKKVQAASMAKKAIGLSPDDANIKQRGTRLIN</sequence>
<dbReference type="InterPro" id="IPR019734">
    <property type="entry name" value="TPR_rpt"/>
</dbReference>
<proteinExistence type="predicted"/>
<feature type="compositionally biased region" description="Low complexity" evidence="2">
    <location>
        <begin position="108"/>
        <end position="120"/>
    </location>
</feature>
<feature type="repeat" description="TPR" evidence="1">
    <location>
        <begin position="246"/>
        <end position="279"/>
    </location>
</feature>